<organism evidence="1 2">
    <name type="scientific">Habropoda laboriosa</name>
    <dbReference type="NCBI Taxonomy" id="597456"/>
    <lineage>
        <taxon>Eukaryota</taxon>
        <taxon>Metazoa</taxon>
        <taxon>Ecdysozoa</taxon>
        <taxon>Arthropoda</taxon>
        <taxon>Hexapoda</taxon>
        <taxon>Insecta</taxon>
        <taxon>Pterygota</taxon>
        <taxon>Neoptera</taxon>
        <taxon>Endopterygota</taxon>
        <taxon>Hymenoptera</taxon>
        <taxon>Apocrita</taxon>
        <taxon>Aculeata</taxon>
        <taxon>Apoidea</taxon>
        <taxon>Anthophila</taxon>
        <taxon>Apidae</taxon>
        <taxon>Habropoda</taxon>
    </lineage>
</organism>
<evidence type="ECO:0008006" key="3">
    <source>
        <dbReference type="Google" id="ProtNLM"/>
    </source>
</evidence>
<reference evidence="1 2" key="1">
    <citation type="submission" date="2015-07" db="EMBL/GenBank/DDBJ databases">
        <title>The genome of Habropoda laboriosa.</title>
        <authorList>
            <person name="Pan H."/>
            <person name="Kapheim K."/>
        </authorList>
    </citation>
    <scope>NUCLEOTIDE SEQUENCE [LARGE SCALE GENOMIC DNA]</scope>
    <source>
        <strain evidence="1">0110345459</strain>
    </source>
</reference>
<dbReference type="EMBL" id="KQ414653">
    <property type="protein sequence ID" value="KOC66062.1"/>
    <property type="molecule type" value="Genomic_DNA"/>
</dbReference>
<protein>
    <recommendedName>
        <fullName evidence="3">Histone-lysine N-methyltransferase SETMAR</fullName>
    </recommendedName>
</protein>
<accession>A0A0L7R5A6</accession>
<dbReference type="AlphaFoldDB" id="A0A0L7R5A6"/>
<sequence length="100" mass="11689">MHKKLFVEQPSLVNRKGLILRHDNARPNVASQKCNSTPVHGSFDSHRECEISQQHLFSLTECAAQVLQPYHANRFNLYHRRDPDTKYHHLMKIAQDPVFD</sequence>
<proteinExistence type="predicted"/>
<evidence type="ECO:0000313" key="2">
    <source>
        <dbReference type="Proteomes" id="UP000053825"/>
    </source>
</evidence>
<dbReference type="Proteomes" id="UP000053825">
    <property type="component" value="Unassembled WGS sequence"/>
</dbReference>
<gene>
    <name evidence="1" type="ORF">WH47_01435</name>
</gene>
<keyword evidence="2" id="KW-1185">Reference proteome</keyword>
<evidence type="ECO:0000313" key="1">
    <source>
        <dbReference type="EMBL" id="KOC66062.1"/>
    </source>
</evidence>
<name>A0A0L7R5A6_9HYME</name>